<feature type="non-terminal residue" evidence="3">
    <location>
        <position position="1"/>
    </location>
</feature>
<dbReference type="EMBL" id="MPGH01000207">
    <property type="protein sequence ID" value="OLN83101.1"/>
    <property type="molecule type" value="Genomic_DNA"/>
</dbReference>
<dbReference type="AlphaFoldDB" id="A0A1Q8RFJ8"/>
<gene>
    <name evidence="3" type="ORF">CCHL11_10057</name>
</gene>
<dbReference type="CDD" id="cd00067">
    <property type="entry name" value="GAL4"/>
    <property type="match status" value="1"/>
</dbReference>
<evidence type="ECO:0000313" key="4">
    <source>
        <dbReference type="Proteomes" id="UP000186583"/>
    </source>
</evidence>
<dbReference type="STRING" id="708187.A0A1Q8RFJ8"/>
<evidence type="ECO:0000256" key="1">
    <source>
        <dbReference type="ARBA" id="ARBA00023242"/>
    </source>
</evidence>
<dbReference type="SMART" id="SM00066">
    <property type="entry name" value="GAL4"/>
    <property type="match status" value="1"/>
</dbReference>
<dbReference type="Gene3D" id="4.10.240.10">
    <property type="entry name" value="Zn(2)-C6 fungal-type DNA-binding domain"/>
    <property type="match status" value="1"/>
</dbReference>
<dbReference type="GO" id="GO:0000981">
    <property type="term" value="F:DNA-binding transcription factor activity, RNA polymerase II-specific"/>
    <property type="evidence" value="ECO:0007669"/>
    <property type="project" value="InterPro"/>
</dbReference>
<dbReference type="PANTHER" id="PTHR47256:SF1">
    <property type="entry name" value="ZN(II)2CYS6 TRANSCRIPTION FACTOR (EUROFUNG)"/>
    <property type="match status" value="1"/>
</dbReference>
<evidence type="ECO:0000259" key="2">
    <source>
        <dbReference type="PROSITE" id="PS50048"/>
    </source>
</evidence>
<dbReference type="InterPro" id="IPR001138">
    <property type="entry name" value="Zn2Cys6_DnaBD"/>
</dbReference>
<dbReference type="PROSITE" id="PS50048">
    <property type="entry name" value="ZN2_CY6_FUNGAL_2"/>
    <property type="match status" value="1"/>
</dbReference>
<sequence>HQWSEASSRDQKSRRVVQVACEGCRKRKTKCSSERPRCSNCASKGLYCRFDADPSETWMASLRRKYEEATRQNNSFRDFFEAFLSVPEAESHELLRKIRTNMSVEDVLRQMEQGGLLLQLSSMRGRERYASGELVKASNQLSREQ</sequence>
<dbReference type="OrthoDB" id="4848930at2759"/>
<keyword evidence="1" id="KW-0539">Nucleus</keyword>
<name>A0A1Q8RFJ8_9PEZI</name>
<dbReference type="InterPro" id="IPR053187">
    <property type="entry name" value="Notoamide_regulator"/>
</dbReference>
<reference evidence="3 4" key="1">
    <citation type="submission" date="2016-11" db="EMBL/GenBank/DDBJ databases">
        <title>Draft Genome Assembly of Colletotrichum chlorophyti a pathogen of herbaceous plants.</title>
        <authorList>
            <person name="Gan P."/>
            <person name="Narusaka M."/>
            <person name="Tsushima A."/>
            <person name="Narusaka Y."/>
            <person name="Takano Y."/>
            <person name="Shirasu K."/>
        </authorList>
    </citation>
    <scope>NUCLEOTIDE SEQUENCE [LARGE SCALE GENOMIC DNA]</scope>
    <source>
        <strain evidence="3 4">NTL11</strain>
    </source>
</reference>
<dbReference type="PANTHER" id="PTHR47256">
    <property type="entry name" value="ZN(II)2CYS6 TRANSCRIPTION FACTOR (EUROFUNG)-RELATED"/>
    <property type="match status" value="1"/>
</dbReference>
<comment type="caution">
    <text evidence="3">The sequence shown here is derived from an EMBL/GenBank/DDBJ whole genome shotgun (WGS) entry which is preliminary data.</text>
</comment>
<feature type="domain" description="Zn(2)-C6 fungal-type" evidence="2">
    <location>
        <begin position="20"/>
        <end position="50"/>
    </location>
</feature>
<keyword evidence="4" id="KW-1185">Reference proteome</keyword>
<organism evidence="3 4">
    <name type="scientific">Colletotrichum chlorophyti</name>
    <dbReference type="NCBI Taxonomy" id="708187"/>
    <lineage>
        <taxon>Eukaryota</taxon>
        <taxon>Fungi</taxon>
        <taxon>Dikarya</taxon>
        <taxon>Ascomycota</taxon>
        <taxon>Pezizomycotina</taxon>
        <taxon>Sordariomycetes</taxon>
        <taxon>Hypocreomycetidae</taxon>
        <taxon>Glomerellales</taxon>
        <taxon>Glomerellaceae</taxon>
        <taxon>Colletotrichum</taxon>
    </lineage>
</organism>
<dbReference type="PROSITE" id="PS00463">
    <property type="entry name" value="ZN2_CY6_FUNGAL_1"/>
    <property type="match status" value="1"/>
</dbReference>
<evidence type="ECO:0000313" key="3">
    <source>
        <dbReference type="EMBL" id="OLN83101.1"/>
    </source>
</evidence>
<protein>
    <submittedName>
        <fullName evidence="3">Nitrogen assimilation transcription factor nit-4-like protein 11</fullName>
    </submittedName>
</protein>
<accession>A0A1Q8RFJ8</accession>
<dbReference type="GO" id="GO:0008270">
    <property type="term" value="F:zinc ion binding"/>
    <property type="evidence" value="ECO:0007669"/>
    <property type="project" value="InterPro"/>
</dbReference>
<proteinExistence type="predicted"/>
<dbReference type="SUPFAM" id="SSF57701">
    <property type="entry name" value="Zn2/Cys6 DNA-binding domain"/>
    <property type="match status" value="1"/>
</dbReference>
<dbReference type="Pfam" id="PF00172">
    <property type="entry name" value="Zn_clus"/>
    <property type="match status" value="1"/>
</dbReference>
<dbReference type="InterPro" id="IPR036864">
    <property type="entry name" value="Zn2-C6_fun-type_DNA-bd_sf"/>
</dbReference>
<dbReference type="Proteomes" id="UP000186583">
    <property type="component" value="Unassembled WGS sequence"/>
</dbReference>